<dbReference type="Pfam" id="PF07716">
    <property type="entry name" value="bZIP_2"/>
    <property type="match status" value="1"/>
</dbReference>
<protein>
    <recommendedName>
        <fullName evidence="3">BZIP domain-containing protein</fullName>
    </recommendedName>
</protein>
<sequence length="236" mass="28067">MRFPDSYIDTNIESSNTRDEPINENEDHWYVNALSEDRLSQQETPNTNKFNSINPLIVEDPDNLQVSSILEKDLKSLEFQEYINHYKLLDGDKNEVANFYDLENLDLSFIYNESFNKIINLAANGDCDGDNSNRDEFELDEELINIVGMDNMILNKSTKRYRVDHMFLNREQKYELKKYRNRKASKKFRFKKKKKTIGLEKHMKNLIKICSELEVKLEDLIEDNIKLQKEFKTRTM</sequence>
<evidence type="ECO:0000313" key="5">
    <source>
        <dbReference type="Proteomes" id="UP000092321"/>
    </source>
</evidence>
<feature type="domain" description="BZIP" evidence="3">
    <location>
        <begin position="177"/>
        <end position="191"/>
    </location>
</feature>
<dbReference type="EMBL" id="LXPE01000001">
    <property type="protein sequence ID" value="OBA29184.1"/>
    <property type="molecule type" value="Genomic_DNA"/>
</dbReference>
<dbReference type="OrthoDB" id="3972154at2759"/>
<feature type="region of interest" description="Disordered" evidence="2">
    <location>
        <begin position="1"/>
        <end position="24"/>
    </location>
</feature>
<dbReference type="AlphaFoldDB" id="A0A1B7TKC8"/>
<dbReference type="PROSITE" id="PS00036">
    <property type="entry name" value="BZIP_BASIC"/>
    <property type="match status" value="1"/>
</dbReference>
<feature type="coiled-coil region" evidence="1">
    <location>
        <begin position="203"/>
        <end position="230"/>
    </location>
</feature>
<evidence type="ECO:0000256" key="2">
    <source>
        <dbReference type="SAM" id="MobiDB-lite"/>
    </source>
</evidence>
<evidence type="ECO:0000313" key="4">
    <source>
        <dbReference type="EMBL" id="OBA29184.1"/>
    </source>
</evidence>
<dbReference type="InterPro" id="IPR004827">
    <property type="entry name" value="bZIP"/>
</dbReference>
<name>A0A1B7TKC8_9ASCO</name>
<organism evidence="4 5">
    <name type="scientific">Hanseniaspora valbyensis NRRL Y-1626</name>
    <dbReference type="NCBI Taxonomy" id="766949"/>
    <lineage>
        <taxon>Eukaryota</taxon>
        <taxon>Fungi</taxon>
        <taxon>Dikarya</taxon>
        <taxon>Ascomycota</taxon>
        <taxon>Saccharomycotina</taxon>
        <taxon>Saccharomycetes</taxon>
        <taxon>Saccharomycodales</taxon>
        <taxon>Saccharomycodaceae</taxon>
        <taxon>Hanseniaspora</taxon>
    </lineage>
</organism>
<gene>
    <name evidence="4" type="ORF">HANVADRAFT_51089</name>
</gene>
<reference evidence="5" key="1">
    <citation type="journal article" date="2016" name="Proc. Natl. Acad. Sci. U.S.A.">
        <title>Comparative genomics of biotechnologically important yeasts.</title>
        <authorList>
            <person name="Riley R."/>
            <person name="Haridas S."/>
            <person name="Wolfe K.H."/>
            <person name="Lopes M.R."/>
            <person name="Hittinger C.T."/>
            <person name="Goeker M."/>
            <person name="Salamov A.A."/>
            <person name="Wisecaver J.H."/>
            <person name="Long T.M."/>
            <person name="Calvey C.H."/>
            <person name="Aerts A.L."/>
            <person name="Barry K.W."/>
            <person name="Choi C."/>
            <person name="Clum A."/>
            <person name="Coughlan A.Y."/>
            <person name="Deshpande S."/>
            <person name="Douglass A.P."/>
            <person name="Hanson S.J."/>
            <person name="Klenk H.-P."/>
            <person name="LaButti K.M."/>
            <person name="Lapidus A."/>
            <person name="Lindquist E.A."/>
            <person name="Lipzen A.M."/>
            <person name="Meier-Kolthoff J.P."/>
            <person name="Ohm R.A."/>
            <person name="Otillar R.P."/>
            <person name="Pangilinan J.L."/>
            <person name="Peng Y."/>
            <person name="Rokas A."/>
            <person name="Rosa C.A."/>
            <person name="Scheuner C."/>
            <person name="Sibirny A.A."/>
            <person name="Slot J.C."/>
            <person name="Stielow J.B."/>
            <person name="Sun H."/>
            <person name="Kurtzman C.P."/>
            <person name="Blackwell M."/>
            <person name="Grigoriev I.V."/>
            <person name="Jeffries T.W."/>
        </authorList>
    </citation>
    <scope>NUCLEOTIDE SEQUENCE [LARGE SCALE GENOMIC DNA]</scope>
    <source>
        <strain evidence="5">NRRL Y-1626</strain>
    </source>
</reference>
<dbReference type="Proteomes" id="UP000092321">
    <property type="component" value="Unassembled WGS sequence"/>
</dbReference>
<comment type="caution">
    <text evidence="4">The sequence shown here is derived from an EMBL/GenBank/DDBJ whole genome shotgun (WGS) entry which is preliminary data.</text>
</comment>
<keyword evidence="5" id="KW-1185">Reference proteome</keyword>
<evidence type="ECO:0000256" key="1">
    <source>
        <dbReference type="SAM" id="Coils"/>
    </source>
</evidence>
<dbReference type="SUPFAM" id="SSF57959">
    <property type="entry name" value="Leucine zipper domain"/>
    <property type="match status" value="1"/>
</dbReference>
<feature type="non-terminal residue" evidence="4">
    <location>
        <position position="236"/>
    </location>
</feature>
<dbReference type="GO" id="GO:0003700">
    <property type="term" value="F:DNA-binding transcription factor activity"/>
    <property type="evidence" value="ECO:0007669"/>
    <property type="project" value="InterPro"/>
</dbReference>
<keyword evidence="1" id="KW-0175">Coiled coil</keyword>
<dbReference type="InterPro" id="IPR046347">
    <property type="entry name" value="bZIP_sf"/>
</dbReference>
<evidence type="ECO:0000259" key="3">
    <source>
        <dbReference type="PROSITE" id="PS00036"/>
    </source>
</evidence>
<accession>A0A1B7TKC8</accession>
<proteinExistence type="predicted"/>